<evidence type="ECO:0000313" key="1">
    <source>
        <dbReference type="EMBL" id="GBP29190.1"/>
    </source>
</evidence>
<dbReference type="Proteomes" id="UP000299102">
    <property type="component" value="Unassembled WGS sequence"/>
</dbReference>
<sequence>MELCRSELPANDAMRRAFLRSTSLQLENGSARPVKYTLTEYRREVTASDAVFLTEFYSPSISPLAPPSDILFLPARQTIH</sequence>
<comment type="caution">
    <text evidence="1">The sequence shown here is derived from an EMBL/GenBank/DDBJ whole genome shotgun (WGS) entry which is preliminary data.</text>
</comment>
<dbReference type="EMBL" id="BGZK01000217">
    <property type="protein sequence ID" value="GBP29190.1"/>
    <property type="molecule type" value="Genomic_DNA"/>
</dbReference>
<accession>A0A4C1USI8</accession>
<protein>
    <submittedName>
        <fullName evidence="1">Uncharacterized protein</fullName>
    </submittedName>
</protein>
<proteinExistence type="predicted"/>
<gene>
    <name evidence="1" type="ORF">EVAR_20551_1</name>
</gene>
<name>A0A4C1USI8_EUMVA</name>
<dbReference type="AlphaFoldDB" id="A0A4C1USI8"/>
<reference evidence="1 2" key="1">
    <citation type="journal article" date="2019" name="Commun. Biol.">
        <title>The bagworm genome reveals a unique fibroin gene that provides high tensile strength.</title>
        <authorList>
            <person name="Kono N."/>
            <person name="Nakamura H."/>
            <person name="Ohtoshi R."/>
            <person name="Tomita M."/>
            <person name="Numata K."/>
            <person name="Arakawa K."/>
        </authorList>
    </citation>
    <scope>NUCLEOTIDE SEQUENCE [LARGE SCALE GENOMIC DNA]</scope>
</reference>
<organism evidence="1 2">
    <name type="scientific">Eumeta variegata</name>
    <name type="common">Bagworm moth</name>
    <name type="synonym">Eumeta japonica</name>
    <dbReference type="NCBI Taxonomy" id="151549"/>
    <lineage>
        <taxon>Eukaryota</taxon>
        <taxon>Metazoa</taxon>
        <taxon>Ecdysozoa</taxon>
        <taxon>Arthropoda</taxon>
        <taxon>Hexapoda</taxon>
        <taxon>Insecta</taxon>
        <taxon>Pterygota</taxon>
        <taxon>Neoptera</taxon>
        <taxon>Endopterygota</taxon>
        <taxon>Lepidoptera</taxon>
        <taxon>Glossata</taxon>
        <taxon>Ditrysia</taxon>
        <taxon>Tineoidea</taxon>
        <taxon>Psychidae</taxon>
        <taxon>Oiketicinae</taxon>
        <taxon>Eumeta</taxon>
    </lineage>
</organism>
<keyword evidence="2" id="KW-1185">Reference proteome</keyword>
<evidence type="ECO:0000313" key="2">
    <source>
        <dbReference type="Proteomes" id="UP000299102"/>
    </source>
</evidence>